<dbReference type="Proteomes" id="UP000790580">
    <property type="component" value="Unassembled WGS sequence"/>
</dbReference>
<protein>
    <submittedName>
        <fullName evidence="1">Uncharacterized protein</fullName>
    </submittedName>
</protein>
<evidence type="ECO:0000313" key="2">
    <source>
        <dbReference type="Proteomes" id="UP000790580"/>
    </source>
</evidence>
<sequence length="267" mass="30862">MKKKLKELFPEWCSDFTKNQHTLCLTDDLDSLLGCMIEREVKGNEINYFYTFDNLYVADDSNKKKAIGIDLAIHNGMSWCNHVVRINKDDYVNPKTANINALLNVHKGNYFKKYAMSTVLTMWSYYDLPLPKTKEGKMLLLAIDSGFKGHYDNRFKDTHNAYLDIMGFGELIDLLNDYKISDFYNLQKQYDTQANIQLNNEGFLQTTLPLAELQGCFGVPMELPTEQYKLKFQFESHFANTNISKENINNLVSLAVTGKNKVKYTTF</sequence>
<proteinExistence type="predicted"/>
<evidence type="ECO:0000313" key="1">
    <source>
        <dbReference type="EMBL" id="MBU9720550.1"/>
    </source>
</evidence>
<comment type="caution">
    <text evidence="1">The sequence shown here is derived from an EMBL/GenBank/DDBJ whole genome shotgun (WGS) entry which is preliminary data.</text>
</comment>
<organism evidence="1 2">
    <name type="scientific">Evansella alkalicola</name>
    <dbReference type="NCBI Taxonomy" id="745819"/>
    <lineage>
        <taxon>Bacteria</taxon>
        <taxon>Bacillati</taxon>
        <taxon>Bacillota</taxon>
        <taxon>Bacilli</taxon>
        <taxon>Bacillales</taxon>
        <taxon>Bacillaceae</taxon>
        <taxon>Evansella</taxon>
    </lineage>
</organism>
<reference evidence="1 2" key="1">
    <citation type="submission" date="2021-06" db="EMBL/GenBank/DDBJ databases">
        <title>Bacillus sp. RD4P76, an endophyte from a halophyte.</title>
        <authorList>
            <person name="Sun J.-Q."/>
        </authorList>
    </citation>
    <scope>NUCLEOTIDE SEQUENCE [LARGE SCALE GENOMIC DNA]</scope>
    <source>
        <strain evidence="1 2">JCM 17098</strain>
    </source>
</reference>
<dbReference type="EMBL" id="JAHQCR010000017">
    <property type="protein sequence ID" value="MBU9720550.1"/>
    <property type="molecule type" value="Genomic_DNA"/>
</dbReference>
<name>A0ABS6JQ38_9BACI</name>
<accession>A0ABS6JQ38</accession>
<gene>
    <name evidence="1" type="ORF">KS407_03715</name>
</gene>
<dbReference type="RefSeq" id="WP_088077944.1">
    <property type="nucleotide sequence ID" value="NZ_JAHQCR010000017.1"/>
</dbReference>
<keyword evidence="2" id="KW-1185">Reference proteome</keyword>